<evidence type="ECO:0000313" key="3">
    <source>
        <dbReference type="Proteomes" id="UP000030671"/>
    </source>
</evidence>
<proteinExistence type="predicted"/>
<dbReference type="GeneID" id="20665665"/>
<protein>
    <submittedName>
        <fullName evidence="2">Uncharacterized protein</fullName>
    </submittedName>
</protein>
<feature type="region of interest" description="Disordered" evidence="1">
    <location>
        <begin position="211"/>
        <end position="240"/>
    </location>
</feature>
<reference evidence="2 3" key="1">
    <citation type="journal article" date="2012" name="New Phytol.">
        <title>Insight into trade-off between wood decay and parasitism from the genome of a fungal forest pathogen.</title>
        <authorList>
            <person name="Olson A."/>
            <person name="Aerts A."/>
            <person name="Asiegbu F."/>
            <person name="Belbahri L."/>
            <person name="Bouzid O."/>
            <person name="Broberg A."/>
            <person name="Canback B."/>
            <person name="Coutinho P.M."/>
            <person name="Cullen D."/>
            <person name="Dalman K."/>
            <person name="Deflorio G."/>
            <person name="van Diepen L.T."/>
            <person name="Dunand C."/>
            <person name="Duplessis S."/>
            <person name="Durling M."/>
            <person name="Gonthier P."/>
            <person name="Grimwood J."/>
            <person name="Fossdal C.G."/>
            <person name="Hansson D."/>
            <person name="Henrissat B."/>
            <person name="Hietala A."/>
            <person name="Himmelstrand K."/>
            <person name="Hoffmeister D."/>
            <person name="Hogberg N."/>
            <person name="James T.Y."/>
            <person name="Karlsson M."/>
            <person name="Kohler A."/>
            <person name="Kues U."/>
            <person name="Lee Y.H."/>
            <person name="Lin Y.C."/>
            <person name="Lind M."/>
            <person name="Lindquist E."/>
            <person name="Lombard V."/>
            <person name="Lucas S."/>
            <person name="Lunden K."/>
            <person name="Morin E."/>
            <person name="Murat C."/>
            <person name="Park J."/>
            <person name="Raffaello T."/>
            <person name="Rouze P."/>
            <person name="Salamov A."/>
            <person name="Schmutz J."/>
            <person name="Solheim H."/>
            <person name="Stahlberg J."/>
            <person name="Velez H."/>
            <person name="de Vries R.P."/>
            <person name="Wiebenga A."/>
            <person name="Woodward S."/>
            <person name="Yakovlev I."/>
            <person name="Garbelotto M."/>
            <person name="Martin F."/>
            <person name="Grigoriev I.V."/>
            <person name="Stenlid J."/>
        </authorList>
    </citation>
    <scope>NUCLEOTIDE SEQUENCE [LARGE SCALE GENOMIC DNA]</scope>
    <source>
        <strain evidence="2 3">TC 32-1</strain>
    </source>
</reference>
<accession>W4KQ56</accession>
<dbReference type="EMBL" id="KI925454">
    <property type="protein sequence ID" value="ETW87814.1"/>
    <property type="molecule type" value="Genomic_DNA"/>
</dbReference>
<dbReference type="HOGENOM" id="CLU_776246_0_0_1"/>
<dbReference type="RefSeq" id="XP_009541672.1">
    <property type="nucleotide sequence ID" value="XM_009543377.1"/>
</dbReference>
<dbReference type="AlphaFoldDB" id="W4KQ56"/>
<organism evidence="2 3">
    <name type="scientific">Heterobasidion irregulare (strain TC 32-1)</name>
    <dbReference type="NCBI Taxonomy" id="747525"/>
    <lineage>
        <taxon>Eukaryota</taxon>
        <taxon>Fungi</taxon>
        <taxon>Dikarya</taxon>
        <taxon>Basidiomycota</taxon>
        <taxon>Agaricomycotina</taxon>
        <taxon>Agaricomycetes</taxon>
        <taxon>Russulales</taxon>
        <taxon>Bondarzewiaceae</taxon>
        <taxon>Heterobasidion</taxon>
        <taxon>Heterobasidion annosum species complex</taxon>
    </lineage>
</organism>
<name>W4KQ56_HETIT</name>
<gene>
    <name evidence="2" type="ORF">HETIRDRAFT_100100</name>
</gene>
<dbReference type="Proteomes" id="UP000030671">
    <property type="component" value="Unassembled WGS sequence"/>
</dbReference>
<dbReference type="KEGG" id="hir:HETIRDRAFT_100100"/>
<feature type="compositionally biased region" description="Gly residues" evidence="1">
    <location>
        <begin position="322"/>
        <end position="331"/>
    </location>
</feature>
<sequence>MVRPEKTRARPGSLLSSSRICALDVFVSPRLLLLFLADSRRQPSSEMGASHCVRLLTNRQFACLTTFQSRPAVLCARVSDSTSRTSMGVDERHPLLLLEARAPGMTRWTDVSGEDGHSVRSRPFGAKIWRIVTAGRRVGDMEHRRTASNVALCEWLLVACFRDRHELGTRWYHVPFVASSVGMEWARSLHGRNTRVEAPLGKDRISATLGLDAHPTSSSSAPPQLHRTASHSADRLTAPSIVARSTGRPSLFHDTARSDQPRHCTARPTPAAASLFSCGGWRFFVRSTSVLGWLAAGGWSNLAWATSIDSAPVASRHAARRGTGGSGGGGRRAQPIGHRGVHKRARATATIFDLAIA</sequence>
<dbReference type="InParanoid" id="W4KQ56"/>
<evidence type="ECO:0000256" key="1">
    <source>
        <dbReference type="SAM" id="MobiDB-lite"/>
    </source>
</evidence>
<keyword evidence="3" id="KW-1185">Reference proteome</keyword>
<feature type="region of interest" description="Disordered" evidence="1">
    <location>
        <begin position="313"/>
        <end position="344"/>
    </location>
</feature>
<evidence type="ECO:0000313" key="2">
    <source>
        <dbReference type="EMBL" id="ETW87814.1"/>
    </source>
</evidence>